<dbReference type="SUPFAM" id="SSF49299">
    <property type="entry name" value="PKD domain"/>
    <property type="match status" value="1"/>
</dbReference>
<dbReference type="Gene3D" id="2.60.40.10">
    <property type="entry name" value="Immunoglobulins"/>
    <property type="match status" value="1"/>
</dbReference>
<gene>
    <name evidence="2" type="ORF">GALL_384580</name>
</gene>
<dbReference type="CDD" id="cd00146">
    <property type="entry name" value="PKD"/>
    <property type="match status" value="1"/>
</dbReference>
<dbReference type="PROSITE" id="PS50093">
    <property type="entry name" value="PKD"/>
    <property type="match status" value="1"/>
</dbReference>
<protein>
    <recommendedName>
        <fullName evidence="1">PKD domain-containing protein</fullName>
    </recommendedName>
</protein>
<comment type="caution">
    <text evidence="2">The sequence shown here is derived from an EMBL/GenBank/DDBJ whole genome shotgun (WGS) entry which is preliminary data.</text>
</comment>
<dbReference type="Pfam" id="PF00801">
    <property type="entry name" value="PKD"/>
    <property type="match status" value="1"/>
</dbReference>
<name>A0A1J5Q8W9_9ZZZZ</name>
<reference evidence="2" key="1">
    <citation type="submission" date="2016-10" db="EMBL/GenBank/DDBJ databases">
        <title>Sequence of Gallionella enrichment culture.</title>
        <authorList>
            <person name="Poehlein A."/>
            <person name="Muehling M."/>
            <person name="Daniel R."/>
        </authorList>
    </citation>
    <scope>NUCLEOTIDE SEQUENCE</scope>
</reference>
<accession>A0A1J5Q8W9</accession>
<dbReference type="InterPro" id="IPR035986">
    <property type="entry name" value="PKD_dom_sf"/>
</dbReference>
<sequence length="292" mass="31066">MRLRRACLAAVAATALISVAPTAQADSSGTDPSIGAYARSASVEVSASAGAADTPTRKATGPDRDVNWRRAAMVVCTDNQGTDVPLHDPDFICQNGPTFPAPHSCPPGQRSLDALYRQVRDPTRPSGWSEWQHVADATCVDSPDLAGALATELKNLPLAPSPASIPPNGWVMVNMDTVVYTTLDPQTLQTTVLGQPVTINARPVRFTWDFADGSAPLVTTDPGRPFPHQTVAYQYRRGGTYPITLTTTWVADYQVTGTDTWEPVPGDATTTTTAGPLAVYTARSHLVDGPLR</sequence>
<dbReference type="AlphaFoldDB" id="A0A1J5Q8W9"/>
<dbReference type="InterPro" id="IPR013783">
    <property type="entry name" value="Ig-like_fold"/>
</dbReference>
<evidence type="ECO:0000259" key="1">
    <source>
        <dbReference type="PROSITE" id="PS50093"/>
    </source>
</evidence>
<dbReference type="EMBL" id="MLJW01001158">
    <property type="protein sequence ID" value="OIQ79800.1"/>
    <property type="molecule type" value="Genomic_DNA"/>
</dbReference>
<dbReference type="InterPro" id="IPR000601">
    <property type="entry name" value="PKD_dom"/>
</dbReference>
<proteinExistence type="predicted"/>
<evidence type="ECO:0000313" key="2">
    <source>
        <dbReference type="EMBL" id="OIQ79800.1"/>
    </source>
</evidence>
<organism evidence="2">
    <name type="scientific">mine drainage metagenome</name>
    <dbReference type="NCBI Taxonomy" id="410659"/>
    <lineage>
        <taxon>unclassified sequences</taxon>
        <taxon>metagenomes</taxon>
        <taxon>ecological metagenomes</taxon>
    </lineage>
</organism>
<feature type="domain" description="PKD" evidence="1">
    <location>
        <begin position="203"/>
        <end position="248"/>
    </location>
</feature>